<evidence type="ECO:0000256" key="3">
    <source>
        <dbReference type="ARBA" id="ARBA00023163"/>
    </source>
</evidence>
<keyword evidence="2" id="KW-0238">DNA-binding</keyword>
<dbReference type="GO" id="GO:0003700">
    <property type="term" value="F:DNA-binding transcription factor activity"/>
    <property type="evidence" value="ECO:0007669"/>
    <property type="project" value="InterPro"/>
</dbReference>
<dbReference type="InterPro" id="IPR000551">
    <property type="entry name" value="MerR-type_HTH_dom"/>
</dbReference>
<name>A0A1P8KH71_ACILW</name>
<dbReference type="PANTHER" id="PTHR30204:SF94">
    <property type="entry name" value="HEAVY METAL-DEPENDENT TRANSCRIPTIONAL REGULATOR HI_0293-RELATED"/>
    <property type="match status" value="1"/>
</dbReference>
<evidence type="ECO:0000313" key="4">
    <source>
        <dbReference type="EMBL" id="APW49030.1"/>
    </source>
</evidence>
<proteinExistence type="predicted"/>
<keyword evidence="4" id="KW-0614">Plasmid</keyword>
<dbReference type="SUPFAM" id="SSF46955">
    <property type="entry name" value="Putative DNA-binding domain"/>
    <property type="match status" value="1"/>
</dbReference>
<dbReference type="EMBL" id="KX426229">
    <property type="protein sequence ID" value="APW49030.1"/>
    <property type="molecule type" value="Genomic_DNA"/>
</dbReference>
<sequence length="121" mass="13965">MNTKELTEIVGLSRDTIRFYEREGLILPPSRTANGYRDYTNKTVDQLNMISMAKELGFTLKEIKELTELLYTNNLTQSQMGEKLLEKNKQIEVKILELSKMKALIDDALKGMCEYKDKLAL</sequence>
<dbReference type="PANTHER" id="PTHR30204">
    <property type="entry name" value="REDOX-CYCLING DRUG-SENSING TRANSCRIPTIONAL ACTIVATOR SOXR"/>
    <property type="match status" value="1"/>
</dbReference>
<dbReference type="Pfam" id="PF13411">
    <property type="entry name" value="MerR_1"/>
    <property type="match status" value="1"/>
</dbReference>
<dbReference type="PROSITE" id="PS50937">
    <property type="entry name" value="HTH_MERR_2"/>
    <property type="match status" value="1"/>
</dbReference>
<keyword evidence="1" id="KW-0805">Transcription regulation</keyword>
<evidence type="ECO:0000256" key="2">
    <source>
        <dbReference type="ARBA" id="ARBA00023125"/>
    </source>
</evidence>
<dbReference type="PRINTS" id="PR00040">
    <property type="entry name" value="HTHMERR"/>
</dbReference>
<dbReference type="InterPro" id="IPR047057">
    <property type="entry name" value="MerR_fam"/>
</dbReference>
<evidence type="ECO:0000256" key="1">
    <source>
        <dbReference type="ARBA" id="ARBA00023015"/>
    </source>
</evidence>
<accession>A0A1P8KH71</accession>
<keyword evidence="3" id="KW-0804">Transcription</keyword>
<protein>
    <submittedName>
        <fullName evidence="4">Heavy metal-dependent HTH-type transcriptional regulator</fullName>
    </submittedName>
</protein>
<dbReference type="SMART" id="SM00422">
    <property type="entry name" value="HTH_MERR"/>
    <property type="match status" value="1"/>
</dbReference>
<gene>
    <name evidence="4" type="ORF">BAA97_p0115</name>
</gene>
<organism evidence="4">
    <name type="scientific">Acinetobacter lwoffii</name>
    <dbReference type="NCBI Taxonomy" id="28090"/>
    <lineage>
        <taxon>Bacteria</taxon>
        <taxon>Pseudomonadati</taxon>
        <taxon>Pseudomonadota</taxon>
        <taxon>Gammaproteobacteria</taxon>
        <taxon>Moraxellales</taxon>
        <taxon>Moraxellaceae</taxon>
        <taxon>Acinetobacter</taxon>
    </lineage>
</organism>
<geneLocation type="plasmid" evidence="4">
    <name>pALWED2.1</name>
</geneLocation>
<dbReference type="AlphaFoldDB" id="A0A1P8KH71"/>
<dbReference type="GO" id="GO:0003677">
    <property type="term" value="F:DNA binding"/>
    <property type="evidence" value="ECO:0007669"/>
    <property type="project" value="UniProtKB-KW"/>
</dbReference>
<dbReference type="InterPro" id="IPR009061">
    <property type="entry name" value="DNA-bd_dom_put_sf"/>
</dbReference>
<reference evidence="4" key="1">
    <citation type="journal article" date="2016" name="Biomed. Res. Int.">
        <title>Resistance of Permafrost and Modern Acinetobacter lwoffii Strains to Heavy Metals and Arsenic Revealed by Genome Analysis.</title>
        <authorList>
            <person name="Mindlin S."/>
            <person name="Petrenko A."/>
            <person name="Kurakov A."/>
            <person name="Beletsky A."/>
            <person name="Mardanov A."/>
            <person name="Petrova M."/>
        </authorList>
    </citation>
    <scope>NUCLEOTIDE SEQUENCE</scope>
    <source>
        <strain evidence="4">ED45-23</strain>
        <plasmid evidence="4">pALWED2.1</plasmid>
    </source>
</reference>
<dbReference type="Gene3D" id="1.10.1660.10">
    <property type="match status" value="1"/>
</dbReference>
<dbReference type="RefSeq" id="WP_004733161.1">
    <property type="nucleotide sequence ID" value="NZ_CP032102.1"/>
</dbReference>